<dbReference type="EMBL" id="LCWV01000018">
    <property type="protein sequence ID" value="PWI67542.1"/>
    <property type="molecule type" value="Genomic_DNA"/>
</dbReference>
<feature type="compositionally biased region" description="Pro residues" evidence="1">
    <location>
        <begin position="23"/>
        <end position="39"/>
    </location>
</feature>
<evidence type="ECO:0000313" key="4">
    <source>
        <dbReference type="Proteomes" id="UP000245956"/>
    </source>
</evidence>
<feature type="compositionally biased region" description="Low complexity" evidence="1">
    <location>
        <begin position="70"/>
        <end position="81"/>
    </location>
</feature>
<reference evidence="3 4" key="2">
    <citation type="journal article" date="2016" name="Front. Microbiol.">
        <title>Genome and transcriptome sequences reveal the specific parasitism of the nematophagous Purpureocillium lilacinum 36-1.</title>
        <authorList>
            <person name="Xie J."/>
            <person name="Li S."/>
            <person name="Mo C."/>
            <person name="Xiao X."/>
            <person name="Peng D."/>
            <person name="Wang G."/>
            <person name="Xiao Y."/>
        </authorList>
    </citation>
    <scope>NUCLEOTIDE SEQUENCE [LARGE SCALE GENOMIC DNA]</scope>
    <source>
        <strain evidence="3 4">36-1</strain>
    </source>
</reference>
<accession>A0A2U3DZ72</accession>
<dbReference type="Proteomes" id="UP001287286">
    <property type="component" value="Unassembled WGS sequence"/>
</dbReference>
<evidence type="ECO:0000313" key="5">
    <source>
        <dbReference type="Proteomes" id="UP001287286"/>
    </source>
</evidence>
<proteinExistence type="predicted"/>
<reference evidence="3" key="1">
    <citation type="submission" date="2015-05" db="EMBL/GenBank/DDBJ databases">
        <authorList>
            <person name="Wang D.B."/>
            <person name="Wang M."/>
        </authorList>
    </citation>
    <scope>NUCLEOTIDE SEQUENCE</scope>
    <source>
        <strain evidence="3">36-1</strain>
    </source>
</reference>
<protein>
    <submittedName>
        <fullName evidence="3">Uncharacterized protein</fullName>
    </submittedName>
</protein>
<evidence type="ECO:0000256" key="1">
    <source>
        <dbReference type="SAM" id="MobiDB-lite"/>
    </source>
</evidence>
<reference evidence="2 5" key="4">
    <citation type="journal article" date="2024" name="Microbiol. Resour. Announc.">
        <title>Genome annotations for the ascomycete fungi Trichoderma harzianum, Trichoderma aggressivum, and Purpureocillium lilacinum.</title>
        <authorList>
            <person name="Beijen E.P.W."/>
            <person name="Ohm R.A."/>
        </authorList>
    </citation>
    <scope>NUCLEOTIDE SEQUENCE [LARGE SCALE GENOMIC DNA]</scope>
    <source>
        <strain evidence="2 5">CBS 150709</strain>
    </source>
</reference>
<evidence type="ECO:0000313" key="2">
    <source>
        <dbReference type="EMBL" id="KAK4088706.1"/>
    </source>
</evidence>
<dbReference type="Proteomes" id="UP000245956">
    <property type="component" value="Unassembled WGS sequence"/>
</dbReference>
<evidence type="ECO:0000313" key="3">
    <source>
        <dbReference type="EMBL" id="PWI67542.1"/>
    </source>
</evidence>
<dbReference type="AlphaFoldDB" id="A0A2U3DZ72"/>
<feature type="region of interest" description="Disordered" evidence="1">
    <location>
        <begin position="1"/>
        <end position="85"/>
    </location>
</feature>
<sequence>MLLLNSAPAPLHVLAPSMQHQPQQPPTAPRITEAPPPAKPRAIFKSKQSRLEIDSRQQHLRPRRPPPGPSYRRVSPSSPAPHSQGSFHHVLAALARAVVLQAAVPFHGLDPARSLSSTDFPQLVPTSPSIGLKLSHPAGQAGSGSLAQTATFALAI</sequence>
<dbReference type="EMBL" id="JAWRVI010000023">
    <property type="protein sequence ID" value="KAK4088706.1"/>
    <property type="molecule type" value="Genomic_DNA"/>
</dbReference>
<keyword evidence="5" id="KW-1185">Reference proteome</keyword>
<name>A0A2U3DZ72_PURLI</name>
<reference evidence="2" key="3">
    <citation type="submission" date="2023-11" db="EMBL/GenBank/DDBJ databases">
        <authorList>
            <person name="Beijen E."/>
            <person name="Ohm R.A."/>
        </authorList>
    </citation>
    <scope>NUCLEOTIDE SEQUENCE</scope>
    <source>
        <strain evidence="2">CBS 150709</strain>
    </source>
</reference>
<gene>
    <name evidence="3" type="ORF">PCL_02896</name>
    <name evidence="2" type="ORF">Purlil1_6917</name>
</gene>
<organism evidence="3 4">
    <name type="scientific">Purpureocillium lilacinum</name>
    <name type="common">Paecilomyces lilacinus</name>
    <dbReference type="NCBI Taxonomy" id="33203"/>
    <lineage>
        <taxon>Eukaryota</taxon>
        <taxon>Fungi</taxon>
        <taxon>Dikarya</taxon>
        <taxon>Ascomycota</taxon>
        <taxon>Pezizomycotina</taxon>
        <taxon>Sordariomycetes</taxon>
        <taxon>Hypocreomycetidae</taxon>
        <taxon>Hypocreales</taxon>
        <taxon>Ophiocordycipitaceae</taxon>
        <taxon>Purpureocillium</taxon>
    </lineage>
</organism>
<comment type="caution">
    <text evidence="3">The sequence shown here is derived from an EMBL/GenBank/DDBJ whole genome shotgun (WGS) entry which is preliminary data.</text>
</comment>